<dbReference type="InterPro" id="IPR050469">
    <property type="entry name" value="Diguanylate_Cyclase"/>
</dbReference>
<evidence type="ECO:0000259" key="7">
    <source>
        <dbReference type="PROSITE" id="PS50839"/>
    </source>
</evidence>
<dbReference type="PANTHER" id="PTHR45138">
    <property type="entry name" value="REGULATORY COMPONENTS OF SENSORY TRANSDUCTION SYSTEM"/>
    <property type="match status" value="1"/>
</dbReference>
<keyword evidence="5 6" id="KW-0472">Membrane</keyword>
<dbReference type="InterPro" id="IPR000160">
    <property type="entry name" value="GGDEF_dom"/>
</dbReference>
<feature type="domain" description="CHASE" evidence="7">
    <location>
        <begin position="118"/>
        <end position="256"/>
    </location>
</feature>
<dbReference type="InterPro" id="IPR042240">
    <property type="entry name" value="CHASE_sf"/>
</dbReference>
<evidence type="ECO:0000256" key="2">
    <source>
        <dbReference type="ARBA" id="ARBA00012528"/>
    </source>
</evidence>
<dbReference type="SMART" id="SM01079">
    <property type="entry name" value="CHASE"/>
    <property type="match status" value="1"/>
</dbReference>
<name>A0ABP8I9X8_9GAMM</name>
<dbReference type="Pfam" id="PF00990">
    <property type="entry name" value="GGDEF"/>
    <property type="match status" value="1"/>
</dbReference>
<evidence type="ECO:0000313" key="9">
    <source>
        <dbReference type="EMBL" id="GAA4354517.1"/>
    </source>
</evidence>
<keyword evidence="10" id="KW-1185">Reference proteome</keyword>
<comment type="caution">
    <text evidence="9">The sequence shown here is derived from an EMBL/GenBank/DDBJ whole genome shotgun (WGS) entry which is preliminary data.</text>
</comment>
<dbReference type="Gene3D" id="3.30.450.350">
    <property type="entry name" value="CHASE domain"/>
    <property type="match status" value="1"/>
</dbReference>
<dbReference type="RefSeq" id="WP_345291209.1">
    <property type="nucleotide sequence ID" value="NZ_BAABFV010000001.1"/>
</dbReference>
<dbReference type="EC" id="2.7.7.65" evidence="2"/>
<dbReference type="SUPFAM" id="SSF55073">
    <property type="entry name" value="Nucleotide cyclase"/>
    <property type="match status" value="1"/>
</dbReference>
<organism evidence="9 10">
    <name type="scientific">Kangiella marina</name>
    <dbReference type="NCBI Taxonomy" id="1079178"/>
    <lineage>
        <taxon>Bacteria</taxon>
        <taxon>Pseudomonadati</taxon>
        <taxon>Pseudomonadota</taxon>
        <taxon>Gammaproteobacteria</taxon>
        <taxon>Kangiellales</taxon>
        <taxon>Kangiellaceae</taxon>
        <taxon>Kangiella</taxon>
    </lineage>
</organism>
<evidence type="ECO:0000256" key="3">
    <source>
        <dbReference type="ARBA" id="ARBA00022692"/>
    </source>
</evidence>
<dbReference type="InterPro" id="IPR029787">
    <property type="entry name" value="Nucleotide_cyclase"/>
</dbReference>
<dbReference type="InterPro" id="IPR043128">
    <property type="entry name" value="Rev_trsase/Diguanyl_cyclase"/>
</dbReference>
<dbReference type="PROSITE" id="PS50887">
    <property type="entry name" value="GGDEF"/>
    <property type="match status" value="1"/>
</dbReference>
<dbReference type="InterPro" id="IPR006189">
    <property type="entry name" value="CHASE_dom"/>
</dbReference>
<proteinExistence type="predicted"/>
<evidence type="ECO:0000256" key="5">
    <source>
        <dbReference type="ARBA" id="ARBA00023136"/>
    </source>
</evidence>
<evidence type="ECO:0000256" key="4">
    <source>
        <dbReference type="ARBA" id="ARBA00022989"/>
    </source>
</evidence>
<protein>
    <recommendedName>
        <fullName evidence="2">diguanylate cyclase</fullName>
        <ecNumber evidence="2">2.7.7.65</ecNumber>
    </recommendedName>
</protein>
<gene>
    <name evidence="9" type="ORF">GCM10023151_00620</name>
</gene>
<dbReference type="Gene3D" id="3.30.70.270">
    <property type="match status" value="1"/>
</dbReference>
<feature type="domain" description="GGDEF" evidence="8">
    <location>
        <begin position="332"/>
        <end position="464"/>
    </location>
</feature>
<reference evidence="10" key="1">
    <citation type="journal article" date="2019" name="Int. J. Syst. Evol. Microbiol.">
        <title>The Global Catalogue of Microorganisms (GCM) 10K type strain sequencing project: providing services to taxonomists for standard genome sequencing and annotation.</title>
        <authorList>
            <consortium name="The Broad Institute Genomics Platform"/>
            <consortium name="The Broad Institute Genome Sequencing Center for Infectious Disease"/>
            <person name="Wu L."/>
            <person name="Ma J."/>
        </authorList>
    </citation>
    <scope>NUCLEOTIDE SEQUENCE [LARGE SCALE GENOMIC DNA]</scope>
    <source>
        <strain evidence="10">JCM 17728</strain>
    </source>
</reference>
<keyword evidence="4 6" id="KW-1133">Transmembrane helix</keyword>
<keyword evidence="3 6" id="KW-0812">Transmembrane</keyword>
<dbReference type="NCBIfam" id="TIGR00254">
    <property type="entry name" value="GGDEF"/>
    <property type="match status" value="1"/>
</dbReference>
<dbReference type="Pfam" id="PF03924">
    <property type="entry name" value="CHASE"/>
    <property type="match status" value="1"/>
</dbReference>
<sequence length="464" mass="51036">MNLDPDKNKPMKPNRLIKYLFFLLCAIYVVSASYVVEKSLSAISAEQIQEERIDFANEVSLVRSNIESAIYSEIYIANGLATVLMVDKDLALFKFEQLAEALISNGKYVRNIGISTGYTISDVYPLEGNEKALGFDYRNAPSQLQSVEAAREAGTMTLAGPLTLVQGGKAVIARYPIFDDFPDNTVYWGGVSVVINVDQLFDGSGLSQISEEHAIALKGVNGTGAEGDIFYGDESTFDNPDAYFSIDVPNGSWVIAGKLKLNRETAGFAFSTILRVLGYAVALLLIVSATLLYRAYQVATSASYKDTLTGLPNRRYATEVMSKLLAQKGSNAKFSVIIIDLDNFKYINDTFGHDAGDYVLKRIAEILTSTLRESDYVFRLGGDEFLIVIPSVNIKEHLDIIVEKIKSAVSEKDYQYKGELIQASFSAGCGRYPDDATGLTDLLSIADEAMYEDKKSQKDKTQQS</sequence>
<dbReference type="Proteomes" id="UP001501011">
    <property type="component" value="Unassembled WGS sequence"/>
</dbReference>
<dbReference type="EMBL" id="BAABFV010000001">
    <property type="protein sequence ID" value="GAA4354517.1"/>
    <property type="molecule type" value="Genomic_DNA"/>
</dbReference>
<feature type="transmembrane region" description="Helical" evidence="6">
    <location>
        <begin position="16"/>
        <end position="36"/>
    </location>
</feature>
<dbReference type="PANTHER" id="PTHR45138:SF6">
    <property type="entry name" value="DIGUANYLATE CYCLASE DGCN"/>
    <property type="match status" value="1"/>
</dbReference>
<evidence type="ECO:0000256" key="6">
    <source>
        <dbReference type="SAM" id="Phobius"/>
    </source>
</evidence>
<dbReference type="CDD" id="cd01949">
    <property type="entry name" value="GGDEF"/>
    <property type="match status" value="1"/>
</dbReference>
<evidence type="ECO:0000259" key="8">
    <source>
        <dbReference type="PROSITE" id="PS50887"/>
    </source>
</evidence>
<evidence type="ECO:0000256" key="1">
    <source>
        <dbReference type="ARBA" id="ARBA00004370"/>
    </source>
</evidence>
<comment type="subcellular location">
    <subcellularLocation>
        <location evidence="1">Membrane</location>
    </subcellularLocation>
</comment>
<feature type="transmembrane region" description="Helical" evidence="6">
    <location>
        <begin position="268"/>
        <end position="293"/>
    </location>
</feature>
<evidence type="ECO:0000313" key="10">
    <source>
        <dbReference type="Proteomes" id="UP001501011"/>
    </source>
</evidence>
<dbReference type="SMART" id="SM00267">
    <property type="entry name" value="GGDEF"/>
    <property type="match status" value="1"/>
</dbReference>
<accession>A0ABP8I9X8</accession>
<dbReference type="PROSITE" id="PS50839">
    <property type="entry name" value="CHASE"/>
    <property type="match status" value="1"/>
</dbReference>